<dbReference type="Pfam" id="PF10098">
    <property type="entry name" value="DUF2336"/>
    <property type="match status" value="1"/>
</dbReference>
<comment type="caution">
    <text evidence="1">The sequence shown here is derived from an EMBL/GenBank/DDBJ whole genome shotgun (WGS) entry which is preliminary data.</text>
</comment>
<sequence length="387" mass="43487">MPENQDNNLQKLLSMALDRSVKGRETLARTIGQLFSEEERVLSELERALMTDILGKLISDVEQLVRQALSEELSLTKTVPHELILMLANDDIEVARPILMNSNILQDQDLVDIIKSRTHQHQLSIALRNELSSDVSDALVNTGKKDVIKTLLENKNASISELTLEYLADQSRRIDDFQEPLVNREDLPAHLAERMYWWVSAALRSHILKNFPVDIQEVDNKIQSGIHKLVDQDRVLPKPHAPATKLAQKLKQNNLLTVDSLVQALRQGEVELFESMFCEMSGFRPGGLRKALYETKGEGIAILCLAMDIPKQTFATIFLLSRKGNPSGHKTDPRDLSRAMLIYDKVSKDDAQLITDSWRMDPKYQDAISEVDAASANKKSVSGAKAS</sequence>
<dbReference type="STRING" id="1489064.WH96_15045"/>
<gene>
    <name evidence="1" type="ORF">WH96_15045</name>
</gene>
<keyword evidence="2" id="KW-1185">Reference proteome</keyword>
<evidence type="ECO:0000313" key="1">
    <source>
        <dbReference type="EMBL" id="KLN60017.1"/>
    </source>
</evidence>
<accession>A0A0H2MH05</accession>
<dbReference type="EMBL" id="LAQL01000009">
    <property type="protein sequence ID" value="KLN60017.1"/>
    <property type="molecule type" value="Genomic_DNA"/>
</dbReference>
<organism evidence="1 2">
    <name type="scientific">Kiloniella spongiae</name>
    <dbReference type="NCBI Taxonomy" id="1489064"/>
    <lineage>
        <taxon>Bacteria</taxon>
        <taxon>Pseudomonadati</taxon>
        <taxon>Pseudomonadota</taxon>
        <taxon>Alphaproteobacteria</taxon>
        <taxon>Rhodospirillales</taxon>
        <taxon>Kiloniellaceae</taxon>
        <taxon>Kiloniella</taxon>
    </lineage>
</organism>
<evidence type="ECO:0000313" key="2">
    <source>
        <dbReference type="Proteomes" id="UP000035444"/>
    </source>
</evidence>
<dbReference type="RefSeq" id="WP_047765006.1">
    <property type="nucleotide sequence ID" value="NZ_LAQL01000009.1"/>
</dbReference>
<dbReference type="Proteomes" id="UP000035444">
    <property type="component" value="Unassembled WGS sequence"/>
</dbReference>
<name>A0A0H2MH05_9PROT</name>
<evidence type="ECO:0008006" key="3">
    <source>
        <dbReference type="Google" id="ProtNLM"/>
    </source>
</evidence>
<protein>
    <recommendedName>
        <fullName evidence="3">DUF2336 domain-containing protein</fullName>
    </recommendedName>
</protein>
<dbReference type="PATRIC" id="fig|1489064.4.peg.4359"/>
<reference evidence="1 2" key="1">
    <citation type="submission" date="2015-03" db="EMBL/GenBank/DDBJ databases">
        <title>Genome Sequence of Kiloniella spongiae MEBiC09566, isolated from a marine sponge.</title>
        <authorList>
            <person name="Shao Z."/>
            <person name="Wang L."/>
            <person name="Li X."/>
        </authorList>
    </citation>
    <scope>NUCLEOTIDE SEQUENCE [LARGE SCALE GENOMIC DNA]</scope>
    <source>
        <strain evidence="1 2">MEBiC09566</strain>
    </source>
</reference>
<dbReference type="InterPro" id="IPR019285">
    <property type="entry name" value="DUF2336"/>
</dbReference>
<dbReference type="AlphaFoldDB" id="A0A0H2MH05"/>
<dbReference type="OrthoDB" id="8194627at2"/>
<proteinExistence type="predicted"/>